<organism evidence="2 3">
    <name type="scientific">Streptomyces luteireticuli</name>
    <dbReference type="NCBI Taxonomy" id="173858"/>
    <lineage>
        <taxon>Bacteria</taxon>
        <taxon>Bacillati</taxon>
        <taxon>Actinomycetota</taxon>
        <taxon>Actinomycetes</taxon>
        <taxon>Kitasatosporales</taxon>
        <taxon>Streptomycetaceae</taxon>
        <taxon>Streptomyces</taxon>
    </lineage>
</organism>
<dbReference type="Proteomes" id="UP001500879">
    <property type="component" value="Unassembled WGS sequence"/>
</dbReference>
<dbReference type="InterPro" id="IPR036188">
    <property type="entry name" value="FAD/NAD-bd_sf"/>
</dbReference>
<dbReference type="RefSeq" id="WP_344022791.1">
    <property type="nucleotide sequence ID" value="NZ_BAAABX010000023.1"/>
</dbReference>
<gene>
    <name evidence="2" type="ORF">GCM10010357_22940</name>
</gene>
<accession>A0ABP3IFG3</accession>
<dbReference type="InterPro" id="IPR052189">
    <property type="entry name" value="L-asp_N-monooxygenase_NS-form"/>
</dbReference>
<evidence type="ECO:0000313" key="3">
    <source>
        <dbReference type="Proteomes" id="UP001500879"/>
    </source>
</evidence>
<proteinExistence type="predicted"/>
<dbReference type="SUPFAM" id="SSF51905">
    <property type="entry name" value="FAD/NAD(P)-binding domain"/>
    <property type="match status" value="2"/>
</dbReference>
<keyword evidence="3" id="KW-1185">Reference proteome</keyword>
<dbReference type="InterPro" id="IPR038732">
    <property type="entry name" value="HpyO/CreE_NAD-binding"/>
</dbReference>
<protein>
    <recommendedName>
        <fullName evidence="1">FAD-dependent urate hydroxylase HpyO/Asp monooxygenase CreE-like FAD/NAD(P)-binding domain-containing protein</fullName>
    </recommendedName>
</protein>
<dbReference type="PANTHER" id="PTHR40254:SF1">
    <property type="entry name" value="BLR0577 PROTEIN"/>
    <property type="match status" value="1"/>
</dbReference>
<reference evidence="3" key="1">
    <citation type="journal article" date="2019" name="Int. J. Syst. Evol. Microbiol.">
        <title>The Global Catalogue of Microorganisms (GCM) 10K type strain sequencing project: providing services to taxonomists for standard genome sequencing and annotation.</title>
        <authorList>
            <consortium name="The Broad Institute Genomics Platform"/>
            <consortium name="The Broad Institute Genome Sequencing Center for Infectious Disease"/>
            <person name="Wu L."/>
            <person name="Ma J."/>
        </authorList>
    </citation>
    <scope>NUCLEOTIDE SEQUENCE [LARGE SCALE GENOMIC DNA]</scope>
    <source>
        <strain evidence="3">JCM 4788</strain>
    </source>
</reference>
<dbReference type="Pfam" id="PF13454">
    <property type="entry name" value="NAD_binding_9"/>
    <property type="match status" value="1"/>
</dbReference>
<evidence type="ECO:0000259" key="1">
    <source>
        <dbReference type="Pfam" id="PF13454"/>
    </source>
</evidence>
<sequence>MTERRVVVIVGAGVAGTAVLWHLVDALGGASGRRPEVGSVVVADPSPAGRGLAFGEDDPLLMCNSAADANSLLPDRPDDFVDHLRGLGWTGKPDSCVPRARMADYCHDRWARARDLAGEQGVAVRHVRAAVRSVRPGPRPVVTLDTGERVVADDVVVATGVHRPRVPDGFADFTAHPRYLDSPYPVERLRAQLGTGRRVLVLGSRQSAVDAALLLCRDGHRTTMASPSGTLPAVRTSLHAPARDFPPLERLARLDPADPLLAERMTRCVVEAVRLLGGTPLRRQTSRAADPVRRLTEETALAEAGAVQWPGVAAAVIEAFTAFAEGLPPDHRRTLTERFAWFTDRYVTALAAVNARRLLVHLHSGALELATAYPRSVSFGDGAWRVERPGSRSPTGVFDHVVNATGFHPPELWWADGGAELRLVPHGTDTVRHLGPDLRVRREPGAPPERVWVAGVGTHPRVPFSNFLPTVARQARAVARQVAASGGFESL</sequence>
<feature type="domain" description="FAD-dependent urate hydroxylase HpyO/Asp monooxygenase CreE-like FAD/NAD(P)-binding" evidence="1">
    <location>
        <begin position="8"/>
        <end position="161"/>
    </location>
</feature>
<dbReference type="EMBL" id="BAAABX010000023">
    <property type="protein sequence ID" value="GAA0401277.1"/>
    <property type="molecule type" value="Genomic_DNA"/>
</dbReference>
<comment type="caution">
    <text evidence="2">The sequence shown here is derived from an EMBL/GenBank/DDBJ whole genome shotgun (WGS) entry which is preliminary data.</text>
</comment>
<dbReference type="PANTHER" id="PTHR40254">
    <property type="entry name" value="BLR0577 PROTEIN"/>
    <property type="match status" value="1"/>
</dbReference>
<dbReference type="Gene3D" id="3.50.50.60">
    <property type="entry name" value="FAD/NAD(P)-binding domain"/>
    <property type="match status" value="1"/>
</dbReference>
<name>A0ABP3IFG3_9ACTN</name>
<evidence type="ECO:0000313" key="2">
    <source>
        <dbReference type="EMBL" id="GAA0401277.1"/>
    </source>
</evidence>